<proteinExistence type="predicted"/>
<evidence type="ECO:0000313" key="5">
    <source>
        <dbReference type="EMBL" id="CAG8503480.1"/>
    </source>
</evidence>
<dbReference type="Pfam" id="PF07714">
    <property type="entry name" value="PK_Tyr_Ser-Thr"/>
    <property type="match status" value="1"/>
</dbReference>
<dbReference type="Pfam" id="PF08238">
    <property type="entry name" value="Sel1"/>
    <property type="match status" value="2"/>
</dbReference>
<reference evidence="5 6" key="1">
    <citation type="submission" date="2021-06" db="EMBL/GenBank/DDBJ databases">
        <authorList>
            <person name="Kallberg Y."/>
            <person name="Tangrot J."/>
            <person name="Rosling A."/>
        </authorList>
    </citation>
    <scope>NUCLEOTIDE SEQUENCE [LARGE SCALE GENOMIC DNA]</scope>
    <source>
        <strain evidence="5 6">120-4 pot B 10/14</strain>
    </source>
</reference>
<dbReference type="PANTHER" id="PTHR44329:SF298">
    <property type="entry name" value="MIXED LINEAGE KINASE DOMAIN-LIKE PROTEIN"/>
    <property type="match status" value="1"/>
</dbReference>
<dbReference type="InterPro" id="IPR006597">
    <property type="entry name" value="Sel1-like"/>
</dbReference>
<dbReference type="SMART" id="SM00219">
    <property type="entry name" value="TyrKc"/>
    <property type="match status" value="1"/>
</dbReference>
<dbReference type="InterPro" id="IPR008266">
    <property type="entry name" value="Tyr_kinase_AS"/>
</dbReference>
<evidence type="ECO:0000256" key="2">
    <source>
        <dbReference type="ARBA" id="ARBA00022840"/>
    </source>
</evidence>
<dbReference type="CDD" id="cd21037">
    <property type="entry name" value="MLKL_NTD"/>
    <property type="match status" value="1"/>
</dbReference>
<keyword evidence="2" id="KW-0067">ATP-binding</keyword>
<feature type="domain" description="Protein kinase" evidence="4">
    <location>
        <begin position="218"/>
        <end position="496"/>
    </location>
</feature>
<keyword evidence="6" id="KW-1185">Reference proteome</keyword>
<comment type="caution">
    <text evidence="5">The sequence shown here is derived from an EMBL/GenBank/DDBJ whole genome shotgun (WGS) entry which is preliminary data.</text>
</comment>
<evidence type="ECO:0000313" key="6">
    <source>
        <dbReference type="Proteomes" id="UP000789901"/>
    </source>
</evidence>
<dbReference type="Proteomes" id="UP000789901">
    <property type="component" value="Unassembled WGS sequence"/>
</dbReference>
<dbReference type="InterPro" id="IPR059179">
    <property type="entry name" value="MLKL-like_MCAfunc"/>
</dbReference>
<dbReference type="SUPFAM" id="SSF56112">
    <property type="entry name" value="Protein kinase-like (PK-like)"/>
    <property type="match status" value="1"/>
</dbReference>
<dbReference type="InterPro" id="IPR001245">
    <property type="entry name" value="Ser-Thr/Tyr_kinase_cat_dom"/>
</dbReference>
<dbReference type="InterPro" id="IPR051681">
    <property type="entry name" value="Ser/Thr_Kinases-Pseudokinases"/>
</dbReference>
<evidence type="ECO:0000256" key="1">
    <source>
        <dbReference type="ARBA" id="ARBA00022741"/>
    </source>
</evidence>
<protein>
    <submittedName>
        <fullName evidence="5">6259_t:CDS:1</fullName>
    </submittedName>
</protein>
<organism evidence="5 6">
    <name type="scientific">Gigaspora margarita</name>
    <dbReference type="NCBI Taxonomy" id="4874"/>
    <lineage>
        <taxon>Eukaryota</taxon>
        <taxon>Fungi</taxon>
        <taxon>Fungi incertae sedis</taxon>
        <taxon>Mucoromycota</taxon>
        <taxon>Glomeromycotina</taxon>
        <taxon>Glomeromycetes</taxon>
        <taxon>Diversisporales</taxon>
        <taxon>Gigasporaceae</taxon>
        <taxon>Gigaspora</taxon>
    </lineage>
</organism>
<dbReference type="SUPFAM" id="SSF81901">
    <property type="entry name" value="HCP-like"/>
    <property type="match status" value="1"/>
</dbReference>
<evidence type="ECO:0000256" key="3">
    <source>
        <dbReference type="SAM" id="Coils"/>
    </source>
</evidence>
<dbReference type="InterPro" id="IPR020635">
    <property type="entry name" value="Tyr_kinase_cat_dom"/>
</dbReference>
<dbReference type="InterPro" id="IPR011990">
    <property type="entry name" value="TPR-like_helical_dom_sf"/>
</dbReference>
<dbReference type="PROSITE" id="PS50011">
    <property type="entry name" value="PROTEIN_KINASE_DOM"/>
    <property type="match status" value="1"/>
</dbReference>
<dbReference type="InterPro" id="IPR036537">
    <property type="entry name" value="Adaptor_Cbl_N_dom_sf"/>
</dbReference>
<keyword evidence="1" id="KW-0547">Nucleotide-binding</keyword>
<dbReference type="InterPro" id="IPR011009">
    <property type="entry name" value="Kinase-like_dom_sf"/>
</dbReference>
<dbReference type="Gene3D" id="1.10.510.10">
    <property type="entry name" value="Transferase(Phosphotransferase) domain 1"/>
    <property type="match status" value="1"/>
</dbReference>
<dbReference type="PROSITE" id="PS00109">
    <property type="entry name" value="PROTEIN_KINASE_TYR"/>
    <property type="match status" value="1"/>
</dbReference>
<dbReference type="EMBL" id="CAJVQB010000713">
    <property type="protein sequence ID" value="CAG8503480.1"/>
    <property type="molecule type" value="Genomic_DNA"/>
</dbReference>
<dbReference type="PANTHER" id="PTHR44329">
    <property type="entry name" value="SERINE/THREONINE-PROTEIN KINASE TNNI3K-RELATED"/>
    <property type="match status" value="1"/>
</dbReference>
<dbReference type="Gene3D" id="1.25.40.10">
    <property type="entry name" value="Tetratricopeptide repeat domain"/>
    <property type="match status" value="1"/>
</dbReference>
<name>A0ABM8W1V3_GIGMA</name>
<sequence length="703" mass="82097">MSGKEFFETADVLNVYIPVTDAVEILVGEIYRIYKNAECNKALCLFMVNRVKAAEFSMEKIIRNIEKKKENFLDKSYYLAFERFKNNLTQIKEYTKSVSKLKGYKRFLHTIDVKNKFDQLRNDLDKCMADLNFVIDDSNEIDREEESQKVDTSLKEVIESLEQLEDKLDESLEQLDDKLDESLEKLDDKLDEGFKQDDELDEGIKLVRDKTDAVIQRIDYIQSTKQGDPKKIDTSDLDDPSEPIVRGKVFKKLYKSCIEVACKPIDDRKENEMAILGKLGISPQILKFYGQSTVYNSPVMILEWVELGNLRQLYEKHEISWTRKIQIAKDILLGLLFLCTVNVFHRDIRCENVFVLGDLSVKLGNLEFVRQSVDFIFLSDRLSEIIRFMAPEQIKKYTSIDNEHEHAYTFNCEIFSFGMLLWELCYEKLPYANWTVKQIVDHVLDAKRENFLKGEFKNPDDRKIQLEFIKIIQDAWCHRPELLITIPALRRRLEDLANKFPIPLEIPPLYKNEELDLDGLKAGESILENDYTEIVKEIPEEIVPVIPLKDGIDMHEKKKYESAWKCFKQNAELNNPEAKFWVGYYLLYGHHGEKDPIQARKYFKEAADEGNHAESQCRYATSLLDDLSKETDKTARDKLRKEIILYFELATNYSADAMYYLGDIYVGGKLNVKKDEERGLNYLRLAANLKNERAIALLKQLDK</sequence>
<accession>A0ABM8W1V3</accession>
<keyword evidence="3" id="KW-0175">Coiled coil</keyword>
<dbReference type="InterPro" id="IPR000719">
    <property type="entry name" value="Prot_kinase_dom"/>
</dbReference>
<gene>
    <name evidence="5" type="ORF">GMARGA_LOCUS2317</name>
</gene>
<dbReference type="SMART" id="SM00671">
    <property type="entry name" value="SEL1"/>
    <property type="match status" value="2"/>
</dbReference>
<dbReference type="Gene3D" id="1.20.930.20">
    <property type="entry name" value="Adaptor protein Cbl, N-terminal domain"/>
    <property type="match status" value="1"/>
</dbReference>
<evidence type="ECO:0000259" key="4">
    <source>
        <dbReference type="PROSITE" id="PS50011"/>
    </source>
</evidence>
<feature type="coiled-coil region" evidence="3">
    <location>
        <begin position="147"/>
        <end position="192"/>
    </location>
</feature>